<dbReference type="GO" id="GO:0005634">
    <property type="term" value="C:nucleus"/>
    <property type="evidence" value="ECO:0007669"/>
    <property type="project" value="UniProtKB-SubCell"/>
</dbReference>
<proteinExistence type="inferred from homology"/>
<protein>
    <recommendedName>
        <fullName evidence="8">BZIP domain-containing protein</fullName>
    </recommendedName>
</protein>
<keyword evidence="10" id="KW-1185">Reference proteome</keyword>
<evidence type="ECO:0000313" key="9">
    <source>
        <dbReference type="EMBL" id="QLQ79312.1"/>
    </source>
</evidence>
<evidence type="ECO:0000256" key="6">
    <source>
        <dbReference type="ARBA" id="ARBA00023230"/>
    </source>
</evidence>
<dbReference type="AlphaFoldDB" id="A0A7H9HSH9"/>
<keyword evidence="3" id="KW-0805">Transcription regulation</keyword>
<evidence type="ECO:0000259" key="8">
    <source>
        <dbReference type="SMART" id="SM00338"/>
    </source>
</evidence>
<evidence type="ECO:0000256" key="4">
    <source>
        <dbReference type="ARBA" id="ARBA00023125"/>
    </source>
</evidence>
<evidence type="ECO:0000256" key="1">
    <source>
        <dbReference type="ARBA" id="ARBA00004123"/>
    </source>
</evidence>
<reference evidence="9 10" key="1">
    <citation type="submission" date="2020-06" db="EMBL/GenBank/DDBJ databases">
        <title>The yeast mating-type switching endonuclease HO is a domesticated member of an unorthodox homing genetic element family.</title>
        <authorList>
            <person name="Coughlan A.Y."/>
            <person name="Lombardi L."/>
            <person name="Braun-Galleani S."/>
            <person name="Martos A.R."/>
            <person name="Galeote V."/>
            <person name="Bigey F."/>
            <person name="Dequin S."/>
            <person name="Byrne K.P."/>
            <person name="Wolfe K.H."/>
        </authorList>
    </citation>
    <scope>NUCLEOTIDE SEQUENCE [LARGE SCALE GENOMIC DNA]</scope>
    <source>
        <strain evidence="9 10">CBS2947</strain>
    </source>
</reference>
<accession>A0A7H9HSH9</accession>
<comment type="similarity">
    <text evidence="2">Belongs to the bZIP family.</text>
</comment>
<dbReference type="GO" id="GO:0045944">
    <property type="term" value="P:positive regulation of transcription by RNA polymerase II"/>
    <property type="evidence" value="ECO:0007669"/>
    <property type="project" value="InterPro"/>
</dbReference>
<feature type="domain" description="BZIP" evidence="8">
    <location>
        <begin position="27"/>
        <end position="91"/>
    </location>
</feature>
<organism evidence="9 10">
    <name type="scientific">Torulaspora globosa</name>
    <dbReference type="NCBI Taxonomy" id="48254"/>
    <lineage>
        <taxon>Eukaryota</taxon>
        <taxon>Fungi</taxon>
        <taxon>Dikarya</taxon>
        <taxon>Ascomycota</taxon>
        <taxon>Saccharomycotina</taxon>
        <taxon>Saccharomycetes</taxon>
        <taxon>Saccharomycetales</taxon>
        <taxon>Saccharomycetaceae</taxon>
        <taxon>Torulaspora</taxon>
    </lineage>
</organism>
<dbReference type="GO" id="GO:0006986">
    <property type="term" value="P:response to unfolded protein"/>
    <property type="evidence" value="ECO:0007669"/>
    <property type="project" value="UniProtKB-KW"/>
</dbReference>
<dbReference type="PANTHER" id="PTHR46714">
    <property type="entry name" value="TRANSCRIPTIONAL ACTIVATOR HAC1"/>
    <property type="match status" value="1"/>
</dbReference>
<dbReference type="SMART" id="SM00338">
    <property type="entry name" value="BRLZ"/>
    <property type="match status" value="1"/>
</dbReference>
<sequence length="192" mass="22154">MEQKHLEIPDDFKVTLPPRKRAKTKEEKEQRRIERILRNRKAAHHSREKKRMHLQLLEHKCDVMERLLACIGNLDDVVSDEGHELLQEYRSMVQGDDKTETVHVSSGPDDVQSTPQTALTPDSFVHDEEKADQGWDLLLTKSQQLSEPDPVFDESNLAPPLLWSTGNEESSFEFDDWRNPAVVTTFKAVVSR</sequence>
<dbReference type="Pfam" id="PF00170">
    <property type="entry name" value="bZIP_1"/>
    <property type="match status" value="1"/>
</dbReference>
<dbReference type="OrthoDB" id="674948at2759"/>
<dbReference type="EMBL" id="CP059268">
    <property type="protein sequence ID" value="QLQ79312.1"/>
    <property type="molecule type" value="Genomic_DNA"/>
</dbReference>
<keyword evidence="7" id="KW-0539">Nucleus</keyword>
<dbReference type="InterPro" id="IPR044280">
    <property type="entry name" value="Hac1/HY5"/>
</dbReference>
<evidence type="ECO:0000313" key="10">
    <source>
        <dbReference type="Proteomes" id="UP000510647"/>
    </source>
</evidence>
<name>A0A7H9HSH9_9SACH</name>
<keyword evidence="5" id="KW-0804">Transcription</keyword>
<keyword evidence="4" id="KW-0238">DNA-binding</keyword>
<dbReference type="InterPro" id="IPR046347">
    <property type="entry name" value="bZIP_sf"/>
</dbReference>
<evidence type="ECO:0000256" key="3">
    <source>
        <dbReference type="ARBA" id="ARBA00023015"/>
    </source>
</evidence>
<dbReference type="PANTHER" id="PTHR46714:SF6">
    <property type="entry name" value="TRANSCRIPTIONAL ACTIVATOR HAC1"/>
    <property type="match status" value="1"/>
</dbReference>
<comment type="subcellular location">
    <subcellularLocation>
        <location evidence="1">Nucleus</location>
    </subcellularLocation>
</comment>
<dbReference type="SUPFAM" id="SSF57959">
    <property type="entry name" value="Leucine zipper domain"/>
    <property type="match status" value="1"/>
</dbReference>
<evidence type="ECO:0000256" key="5">
    <source>
        <dbReference type="ARBA" id="ARBA00023163"/>
    </source>
</evidence>
<dbReference type="GO" id="GO:0003677">
    <property type="term" value="F:DNA binding"/>
    <property type="evidence" value="ECO:0007669"/>
    <property type="project" value="UniProtKB-KW"/>
</dbReference>
<evidence type="ECO:0000256" key="2">
    <source>
        <dbReference type="ARBA" id="ARBA00007163"/>
    </source>
</evidence>
<dbReference type="Gene3D" id="1.20.5.170">
    <property type="match status" value="1"/>
</dbReference>
<dbReference type="Proteomes" id="UP000510647">
    <property type="component" value="Chromosome 2"/>
</dbReference>
<keyword evidence="6" id="KW-0834">Unfolded protein response</keyword>
<dbReference type="GO" id="GO:0000981">
    <property type="term" value="F:DNA-binding transcription factor activity, RNA polymerase II-specific"/>
    <property type="evidence" value="ECO:0007669"/>
    <property type="project" value="InterPro"/>
</dbReference>
<evidence type="ECO:0000256" key="7">
    <source>
        <dbReference type="ARBA" id="ARBA00023242"/>
    </source>
</evidence>
<gene>
    <name evidence="9" type="ORF">HG537_0B06600</name>
</gene>
<dbReference type="InterPro" id="IPR004827">
    <property type="entry name" value="bZIP"/>
</dbReference>